<dbReference type="GO" id="GO:0016020">
    <property type="term" value="C:membrane"/>
    <property type="evidence" value="ECO:0007669"/>
    <property type="project" value="InterPro"/>
</dbReference>
<comment type="similarity">
    <text evidence="1">Belongs to the multi antimicrobial extrusion (MATE) (TC 2.A.66.1) family.</text>
</comment>
<protein>
    <submittedName>
        <fullName evidence="3">Uncharacterized protein</fullName>
    </submittedName>
</protein>
<feature type="transmembrane region" description="Helical" evidence="2">
    <location>
        <begin position="87"/>
        <end position="106"/>
    </location>
</feature>
<evidence type="ECO:0000313" key="5">
    <source>
        <dbReference type="Proteomes" id="UP000222542"/>
    </source>
</evidence>
<dbReference type="AlphaFoldDB" id="A0A2G2WVL9"/>
<dbReference type="InterPro" id="IPR002528">
    <property type="entry name" value="MATE_fam"/>
</dbReference>
<proteinExistence type="inferred from homology"/>
<dbReference type="GO" id="GO:0042910">
    <property type="term" value="F:xenobiotic transmembrane transporter activity"/>
    <property type="evidence" value="ECO:0007669"/>
    <property type="project" value="InterPro"/>
</dbReference>
<dbReference type="Pfam" id="PF01554">
    <property type="entry name" value="MatE"/>
    <property type="match status" value="1"/>
</dbReference>
<accession>A0A2G2WVL9</accession>
<dbReference type="Proteomes" id="UP000222542">
    <property type="component" value="Unassembled WGS sequence"/>
</dbReference>
<dbReference type="EMBL" id="AYRZ02005133">
    <property type="protein sequence ID" value="PHT49298.1"/>
    <property type="molecule type" value="Genomic_DNA"/>
</dbReference>
<keyword evidence="2" id="KW-0812">Transmembrane</keyword>
<evidence type="ECO:0000256" key="1">
    <source>
        <dbReference type="ARBA" id="ARBA00010199"/>
    </source>
</evidence>
<gene>
    <name evidence="4" type="ORF">T459_24714</name>
    <name evidence="3" type="ORF">T459_35612</name>
</gene>
<dbReference type="EMBL" id="AYRZ02000010">
    <property type="protein sequence ID" value="PHT69610.1"/>
    <property type="molecule type" value="Genomic_DNA"/>
</dbReference>
<keyword evidence="2" id="KW-1133">Transmembrane helix</keyword>
<name>A0A2G2WVL9_CAPAN</name>
<dbReference type="Gramene" id="PHT49298">
    <property type="protein sequence ID" value="PHT49298"/>
    <property type="gene ID" value="T459_35612"/>
</dbReference>
<dbReference type="Gramene" id="PHT69610">
    <property type="protein sequence ID" value="PHT69610"/>
    <property type="gene ID" value="T459_24714"/>
</dbReference>
<sequence length="110" mass="12225">MDSSTSNSLTSPMLLSQTSLDTNIWWIIIINKLIDVEEAKKQTLFSLPMIVVTSCFYFINLVSVMFAGHLGKLELAASNLANSWAEVTGLSLMLMWHLLSTFLANVTPLM</sequence>
<dbReference type="GO" id="GO:0015297">
    <property type="term" value="F:antiporter activity"/>
    <property type="evidence" value="ECO:0007669"/>
    <property type="project" value="InterPro"/>
</dbReference>
<comment type="caution">
    <text evidence="3">The sequence shown here is derived from an EMBL/GenBank/DDBJ whole genome shotgun (WGS) entry which is preliminary data.</text>
</comment>
<dbReference type="OMA" id="GMKMRCV"/>
<keyword evidence="2" id="KW-0472">Membrane</keyword>
<dbReference type="STRING" id="4072.A0A2G2WVL9"/>
<evidence type="ECO:0000313" key="3">
    <source>
        <dbReference type="EMBL" id="PHT49298.1"/>
    </source>
</evidence>
<evidence type="ECO:0000313" key="4">
    <source>
        <dbReference type="EMBL" id="PHT69610.1"/>
    </source>
</evidence>
<organism evidence="3 5">
    <name type="scientific">Capsicum annuum</name>
    <name type="common">Capsicum pepper</name>
    <dbReference type="NCBI Taxonomy" id="4072"/>
    <lineage>
        <taxon>Eukaryota</taxon>
        <taxon>Viridiplantae</taxon>
        <taxon>Streptophyta</taxon>
        <taxon>Embryophyta</taxon>
        <taxon>Tracheophyta</taxon>
        <taxon>Spermatophyta</taxon>
        <taxon>Magnoliopsida</taxon>
        <taxon>eudicotyledons</taxon>
        <taxon>Gunneridae</taxon>
        <taxon>Pentapetalae</taxon>
        <taxon>asterids</taxon>
        <taxon>lamiids</taxon>
        <taxon>Solanales</taxon>
        <taxon>Solanaceae</taxon>
        <taxon>Solanoideae</taxon>
        <taxon>Capsiceae</taxon>
        <taxon>Capsicum</taxon>
    </lineage>
</organism>
<reference evidence="3" key="1">
    <citation type="journal article" date="2014" name="Nat. Genet.">
        <title>Genome sequence of the hot pepper provides insights into the evolution of pungency in Capsicum species.</title>
        <authorList>
            <person name="Kim S."/>
            <person name="Park M."/>
            <person name="Yeom S.I."/>
            <person name="Kim Y.M."/>
            <person name="Lee J.M."/>
            <person name="Lee H.A."/>
            <person name="Seo E."/>
            <person name="Choi J."/>
            <person name="Cheong K."/>
            <person name="Kim K.T."/>
            <person name="Jung K."/>
            <person name="Lee G.W."/>
            <person name="Oh S.K."/>
            <person name="Bae C."/>
            <person name="Kim S.B."/>
            <person name="Lee H.Y."/>
            <person name="Kim S.Y."/>
            <person name="Kim M.S."/>
            <person name="Kang B.C."/>
            <person name="Jo Y.D."/>
            <person name="Yang H.B."/>
            <person name="Jeong H.J."/>
            <person name="Kang W.H."/>
            <person name="Kwon J.K."/>
            <person name="Shin C."/>
            <person name="Lim J.Y."/>
            <person name="Park J.H."/>
            <person name="Huh J.H."/>
            <person name="Kim J.S."/>
            <person name="Kim B.D."/>
            <person name="Cohen O."/>
            <person name="Paran I."/>
            <person name="Suh M.C."/>
            <person name="Lee S.B."/>
            <person name="Kim Y.K."/>
            <person name="Shin Y."/>
            <person name="Noh S.J."/>
            <person name="Park J."/>
            <person name="Seo Y.S."/>
            <person name="Kwon S.Y."/>
            <person name="Kim H.A."/>
            <person name="Park J.M."/>
            <person name="Kim H.J."/>
            <person name="Choi S.B."/>
            <person name="Bosland P.W."/>
            <person name="Reeves G."/>
            <person name="Jo S.H."/>
            <person name="Lee B.W."/>
            <person name="Cho H.T."/>
            <person name="Choi H.S."/>
            <person name="Lee M.S."/>
            <person name="Yu Y."/>
            <person name="Do Choi Y."/>
            <person name="Park B.S."/>
            <person name="van Deynze A."/>
            <person name="Ashrafi H."/>
            <person name="Hill T."/>
            <person name="Kim W.T."/>
            <person name="Pai H.S."/>
            <person name="Ahn H.K."/>
            <person name="Yeam I."/>
            <person name="Giovannoni J.J."/>
            <person name="Rose J.K."/>
            <person name="Sorensen I."/>
            <person name="Lee S.J."/>
            <person name="Kim R.W."/>
            <person name="Choi I.Y."/>
            <person name="Choi B.S."/>
            <person name="Lim J.S."/>
            <person name="Lee Y.H."/>
            <person name="Choi D."/>
        </authorList>
    </citation>
    <scope>NUCLEOTIDE SEQUENCE [LARGE SCALE GENOMIC DNA]</scope>
</reference>
<reference evidence="3 5" key="2">
    <citation type="journal article" date="2017" name="Genome Biol.">
        <title>New reference genome sequences of hot pepper reveal the massive evolution of plant disease-resistance genes by retroduplication.</title>
        <authorList>
            <person name="Kim S."/>
            <person name="Park J."/>
            <person name="Yeom S.I."/>
            <person name="Kim Y.M."/>
            <person name="Seo E."/>
            <person name="Kim K.T."/>
            <person name="Kim M.S."/>
            <person name="Lee J.M."/>
            <person name="Cheong K."/>
            <person name="Shin H.S."/>
            <person name="Kim S.B."/>
            <person name="Han K."/>
            <person name="Lee J."/>
            <person name="Park M."/>
            <person name="Lee H.A."/>
            <person name="Lee H.Y."/>
            <person name="Lee Y."/>
            <person name="Oh S."/>
            <person name="Lee J.H."/>
            <person name="Choi E."/>
            <person name="Choi E."/>
            <person name="Lee S.E."/>
            <person name="Jeon J."/>
            <person name="Kim H."/>
            <person name="Choi G."/>
            <person name="Song H."/>
            <person name="Lee J."/>
            <person name="Lee S.C."/>
            <person name="Kwon J.K."/>
            <person name="Lee H.Y."/>
            <person name="Koo N."/>
            <person name="Hong Y."/>
            <person name="Kim R.W."/>
            <person name="Kang W.H."/>
            <person name="Huh J.H."/>
            <person name="Kang B.C."/>
            <person name="Yang T.J."/>
            <person name="Lee Y.H."/>
            <person name="Bennetzen J.L."/>
            <person name="Choi D."/>
        </authorList>
    </citation>
    <scope>NUCLEOTIDE SEQUENCE [LARGE SCALE GENOMIC DNA]</scope>
    <source>
        <strain evidence="5">cv. CM334</strain>
    </source>
</reference>
<keyword evidence="5" id="KW-1185">Reference proteome</keyword>
<dbReference type="PANTHER" id="PTHR11206">
    <property type="entry name" value="MULTIDRUG RESISTANCE PROTEIN"/>
    <property type="match status" value="1"/>
</dbReference>
<evidence type="ECO:0000256" key="2">
    <source>
        <dbReference type="SAM" id="Phobius"/>
    </source>
</evidence>
<feature type="transmembrane region" description="Helical" evidence="2">
    <location>
        <begin position="43"/>
        <end position="67"/>
    </location>
</feature>